<dbReference type="InterPro" id="IPR034660">
    <property type="entry name" value="DinB/YfiT-like"/>
</dbReference>
<dbReference type="KEGG" id="jte:ASJ30_12600"/>
<evidence type="ECO:0000313" key="2">
    <source>
        <dbReference type="Proteomes" id="UP000182938"/>
    </source>
</evidence>
<dbReference type="InterPro" id="IPR017520">
    <property type="entry name" value="CHP03086"/>
</dbReference>
<evidence type="ECO:0000313" key="1">
    <source>
        <dbReference type="EMBL" id="APH03187.1"/>
    </source>
</evidence>
<dbReference type="NCBIfam" id="TIGR03083">
    <property type="entry name" value="maleylpyruvate isomerase family mycothiol-dependent enzyme"/>
    <property type="match status" value="1"/>
</dbReference>
<proteinExistence type="predicted"/>
<reference evidence="1 2" key="1">
    <citation type="submission" date="2015-11" db="EMBL/GenBank/DDBJ databases">
        <authorList>
            <person name="Zhang Y."/>
            <person name="Guo Z."/>
        </authorList>
    </citation>
    <scope>NUCLEOTIDE SEQUENCE [LARGE SCALE GENOMIC DNA]</scope>
    <source>
        <strain evidence="1 2">YFY001</strain>
    </source>
</reference>
<dbReference type="AlphaFoldDB" id="A0A1L3MLE1"/>
<dbReference type="EMBL" id="CP013290">
    <property type="protein sequence ID" value="APH03187.1"/>
    <property type="molecule type" value="Genomic_DNA"/>
</dbReference>
<dbReference type="SUPFAM" id="SSF109854">
    <property type="entry name" value="DinB/YfiT-like putative metalloenzymes"/>
    <property type="match status" value="1"/>
</dbReference>
<sequence length="190" mass="21034">MAVADRYRSAADGFARRVAGTTDWDSPTPVAQWRARDVVGHLTSWLPALVASGCEVRLDPVPSAEEDPVGAWAGLDAQIRSLLDAPATEEVVFQHEHIGRMPLPQMLDQYFTSDVLFHTWDLARATGQDDRLDEDYLAGALAGMQARAEMIRASGQFGQEQPVPDDASVQERFFAFIGRDPRWTPPARSR</sequence>
<dbReference type="InterPro" id="IPR017517">
    <property type="entry name" value="Maleyloyr_isom"/>
</dbReference>
<gene>
    <name evidence="1" type="ORF">ASJ30_12600</name>
</gene>
<organism evidence="1 2">
    <name type="scientific">Janibacter indicus</name>
    <dbReference type="NCBI Taxonomy" id="857417"/>
    <lineage>
        <taxon>Bacteria</taxon>
        <taxon>Bacillati</taxon>
        <taxon>Actinomycetota</taxon>
        <taxon>Actinomycetes</taxon>
        <taxon>Micrococcales</taxon>
        <taxon>Intrasporangiaceae</taxon>
        <taxon>Janibacter</taxon>
    </lineage>
</organism>
<accession>A0A1L3MLE1</accession>
<evidence type="ECO:0008006" key="3">
    <source>
        <dbReference type="Google" id="ProtNLM"/>
    </source>
</evidence>
<protein>
    <recommendedName>
        <fullName evidence="3">TIGR03086 family protein</fullName>
    </recommendedName>
</protein>
<name>A0A1L3MLE1_9MICO</name>
<dbReference type="NCBIfam" id="TIGR03086">
    <property type="entry name" value="TIGR03086 family metal-binding protein"/>
    <property type="match status" value="1"/>
</dbReference>
<dbReference type="Proteomes" id="UP000182938">
    <property type="component" value="Chromosome"/>
</dbReference>
<keyword evidence="2" id="KW-1185">Reference proteome</keyword>